<dbReference type="VEuPathDB" id="VectorBase:GAUT041164"/>
<dbReference type="Proteomes" id="UP000078200">
    <property type="component" value="Unassembled WGS sequence"/>
</dbReference>
<keyword evidence="2" id="KW-1185">Reference proteome</keyword>
<dbReference type="AlphaFoldDB" id="A0A1A9VLU9"/>
<protein>
    <submittedName>
        <fullName evidence="1">Uncharacterized protein</fullName>
    </submittedName>
</protein>
<organism evidence="1 2">
    <name type="scientific">Glossina austeni</name>
    <name type="common">Savannah tsetse fly</name>
    <dbReference type="NCBI Taxonomy" id="7395"/>
    <lineage>
        <taxon>Eukaryota</taxon>
        <taxon>Metazoa</taxon>
        <taxon>Ecdysozoa</taxon>
        <taxon>Arthropoda</taxon>
        <taxon>Hexapoda</taxon>
        <taxon>Insecta</taxon>
        <taxon>Pterygota</taxon>
        <taxon>Neoptera</taxon>
        <taxon>Endopterygota</taxon>
        <taxon>Diptera</taxon>
        <taxon>Brachycera</taxon>
        <taxon>Muscomorpha</taxon>
        <taxon>Hippoboscoidea</taxon>
        <taxon>Glossinidae</taxon>
        <taxon>Glossina</taxon>
    </lineage>
</organism>
<sequence>RERRHKLRRGEYSKINIRKYCCPDWRHVIGGGYARLFGKIFKRPHDKDITTPTTRRSPQITKWAHALRSISARVKTHRELPEKPKKINYNTTMKVKMRKRLRFSKIAFGSGVLNRFPTGRHSIIQELVPRISVHTTTKFRKIINFPVLDKPFSAIDAKYKEVPARFAPPCRAFSKKYDFKFSPLPAAKSLLSDEELIFKQKFSKLYYNPLDPLEYIDDPDQVTKEVADEMRGFFNNL</sequence>
<evidence type="ECO:0000313" key="1">
    <source>
        <dbReference type="EnsemblMetazoa" id="GAUT041164-PA"/>
    </source>
</evidence>
<proteinExistence type="predicted"/>
<dbReference type="EnsemblMetazoa" id="GAUT041164-RA">
    <property type="protein sequence ID" value="GAUT041164-PA"/>
    <property type="gene ID" value="GAUT041164"/>
</dbReference>
<reference evidence="1" key="1">
    <citation type="submission" date="2020-05" db="UniProtKB">
        <authorList>
            <consortium name="EnsemblMetazoa"/>
        </authorList>
    </citation>
    <scope>IDENTIFICATION</scope>
    <source>
        <strain evidence="1">TTRI</strain>
    </source>
</reference>
<evidence type="ECO:0000313" key="2">
    <source>
        <dbReference type="Proteomes" id="UP000078200"/>
    </source>
</evidence>
<name>A0A1A9VLU9_GLOAU</name>
<accession>A0A1A9VLU9</accession>